<evidence type="ECO:0000259" key="7">
    <source>
        <dbReference type="Pfam" id="PF01137"/>
    </source>
</evidence>
<dbReference type="InterPro" id="IPR023797">
    <property type="entry name" value="RNA3'_phos_cyclase_dom"/>
</dbReference>
<sequence length="369" mass="39041">MIDIDASAGEGGGQVLRSSLSLSLLTGTPITLTGIRGRRPKPGLMRQHLTCVQAAQAIAPGATVQGAELGSQQLRFVPAPVQPGAYRFEIATAGSCLLVLQTVWLPLALAGGASELELSGGTHNPMAPPFPFIEQAFAPLLARLGAPAELELQRAGFYPAGGGRLKVRIAPAAALQPFDLLEPGALKARRAQAMAPGLPRSIAERELQTLAGQLDWPGDALEVLPCRQNEGPGNALWARLEHEVLTELFCAFGEKGRTAEDVAREVARAVQRHQQTGAALGPQLADQWLLPLALAVAQSGRGATFSASEWTEHARTNAGLVERFLPVVMHVTKAQGNAVRVELLPRPLGQNSRPDPPGTRPRGSWFGNS</sequence>
<dbReference type="InterPro" id="IPR017770">
    <property type="entry name" value="RNA3'_term_phos_cyc_type_1"/>
</dbReference>
<proteinExistence type="inferred from homology"/>
<dbReference type="EC" id="6.5.1.4" evidence="5"/>
<feature type="domain" description="RNA 3'-terminal phosphate cyclase insert" evidence="8">
    <location>
        <begin position="181"/>
        <end position="272"/>
    </location>
</feature>
<dbReference type="PANTHER" id="PTHR11096">
    <property type="entry name" value="RNA 3' TERMINAL PHOSPHATE CYCLASE"/>
    <property type="match status" value="1"/>
</dbReference>
<keyword evidence="10" id="KW-1185">Reference proteome</keyword>
<dbReference type="InterPro" id="IPR036553">
    <property type="entry name" value="RPTC_insert"/>
</dbReference>
<evidence type="ECO:0000256" key="1">
    <source>
        <dbReference type="ARBA" id="ARBA00009206"/>
    </source>
</evidence>
<comment type="caution">
    <text evidence="9">The sequence shown here is derived from an EMBL/GenBank/DDBJ whole genome shotgun (WGS) entry which is preliminary data.</text>
</comment>
<dbReference type="Proteomes" id="UP000613266">
    <property type="component" value="Unassembled WGS sequence"/>
</dbReference>
<dbReference type="Gene3D" id="3.30.360.20">
    <property type="entry name" value="RNA 3'-terminal phosphate cyclase, insert domain"/>
    <property type="match status" value="1"/>
</dbReference>
<keyword evidence="2 9" id="KW-0436">Ligase</keyword>
<comment type="catalytic activity">
    <reaction evidence="4">
        <text>a 3'-end 3'-phospho-ribonucleotide-RNA + ATP = a 3'-end 2',3'-cyclophospho-ribonucleotide-RNA + AMP + diphosphate</text>
        <dbReference type="Rhea" id="RHEA:23976"/>
        <dbReference type="Rhea" id="RHEA-COMP:10463"/>
        <dbReference type="Rhea" id="RHEA-COMP:10464"/>
        <dbReference type="ChEBI" id="CHEBI:30616"/>
        <dbReference type="ChEBI" id="CHEBI:33019"/>
        <dbReference type="ChEBI" id="CHEBI:83062"/>
        <dbReference type="ChEBI" id="CHEBI:83064"/>
        <dbReference type="ChEBI" id="CHEBI:456215"/>
        <dbReference type="EC" id="6.5.1.4"/>
    </reaction>
</comment>
<dbReference type="SUPFAM" id="SSF52913">
    <property type="entry name" value="RNA 3'-terminal phosphate cyclase, RPTC, insert domain"/>
    <property type="match status" value="1"/>
</dbReference>
<dbReference type="Gene3D" id="3.65.10.20">
    <property type="entry name" value="RNA 3'-terminal phosphate cyclase domain"/>
    <property type="match status" value="1"/>
</dbReference>
<dbReference type="RefSeq" id="WP_198110301.1">
    <property type="nucleotide sequence ID" value="NZ_JAEDAK010000004.1"/>
</dbReference>
<dbReference type="Pfam" id="PF05189">
    <property type="entry name" value="RTC_insert"/>
    <property type="match status" value="1"/>
</dbReference>
<dbReference type="InterPro" id="IPR000228">
    <property type="entry name" value="RNA3'_term_phos_cyc"/>
</dbReference>
<dbReference type="PANTHER" id="PTHR11096:SF0">
    <property type="entry name" value="RNA 3'-TERMINAL PHOSPHATE CYCLASE"/>
    <property type="match status" value="1"/>
</dbReference>
<dbReference type="InterPro" id="IPR013791">
    <property type="entry name" value="RNA3'-term_phos_cycl_insert"/>
</dbReference>
<dbReference type="GO" id="GO:0003963">
    <property type="term" value="F:RNA-3'-phosphate cyclase activity"/>
    <property type="evidence" value="ECO:0007669"/>
    <property type="project" value="UniProtKB-UniRule"/>
</dbReference>
<name>A0A931IZI4_9BURK</name>
<protein>
    <recommendedName>
        <fullName evidence="5">RNA 3'-terminal phosphate cyclase</fullName>
        <ecNumber evidence="5">6.5.1.4</ecNumber>
    </recommendedName>
</protein>
<comment type="similarity">
    <text evidence="1">Belongs to the RNA 3'-terminal cyclase family. Type 1 subfamily.</text>
</comment>
<reference evidence="9" key="1">
    <citation type="submission" date="2020-12" db="EMBL/GenBank/DDBJ databases">
        <title>The genome sequence of Inhella sp. 1Y17.</title>
        <authorList>
            <person name="Liu Y."/>
        </authorList>
    </citation>
    <scope>NUCLEOTIDE SEQUENCE</scope>
    <source>
        <strain evidence="9">1Y17</strain>
    </source>
</reference>
<evidence type="ECO:0000256" key="3">
    <source>
        <dbReference type="ARBA" id="ARBA00022741"/>
    </source>
</evidence>
<dbReference type="NCBIfam" id="TIGR03399">
    <property type="entry name" value="RNA_3prim_cycl"/>
    <property type="match status" value="1"/>
</dbReference>
<keyword evidence="3" id="KW-0547">Nucleotide-binding</keyword>
<organism evidence="9 10">
    <name type="scientific">Inhella proteolytica</name>
    <dbReference type="NCBI Taxonomy" id="2795029"/>
    <lineage>
        <taxon>Bacteria</taxon>
        <taxon>Pseudomonadati</taxon>
        <taxon>Pseudomonadota</taxon>
        <taxon>Betaproteobacteria</taxon>
        <taxon>Burkholderiales</taxon>
        <taxon>Sphaerotilaceae</taxon>
        <taxon>Inhella</taxon>
    </lineage>
</organism>
<evidence type="ECO:0000256" key="2">
    <source>
        <dbReference type="ARBA" id="ARBA00022598"/>
    </source>
</evidence>
<evidence type="ECO:0000259" key="8">
    <source>
        <dbReference type="Pfam" id="PF05189"/>
    </source>
</evidence>
<dbReference type="AlphaFoldDB" id="A0A931IZI4"/>
<gene>
    <name evidence="9" type="ORF">I7X39_07175</name>
</gene>
<dbReference type="PIRSF" id="PIRSF005378">
    <property type="entry name" value="RNA3'_term_phos_cycl_euk"/>
    <property type="match status" value="1"/>
</dbReference>
<evidence type="ECO:0000256" key="4">
    <source>
        <dbReference type="ARBA" id="ARBA00024481"/>
    </source>
</evidence>
<dbReference type="EMBL" id="JAEDAK010000004">
    <property type="protein sequence ID" value="MBH9576681.1"/>
    <property type="molecule type" value="Genomic_DNA"/>
</dbReference>
<dbReference type="Pfam" id="PF01137">
    <property type="entry name" value="RTC"/>
    <property type="match status" value="1"/>
</dbReference>
<evidence type="ECO:0000256" key="6">
    <source>
        <dbReference type="SAM" id="MobiDB-lite"/>
    </source>
</evidence>
<evidence type="ECO:0000256" key="5">
    <source>
        <dbReference type="NCBIfam" id="TIGR03399"/>
    </source>
</evidence>
<dbReference type="InterPro" id="IPR037136">
    <property type="entry name" value="RNA3'_phos_cyclase_dom_sf"/>
</dbReference>
<evidence type="ECO:0000313" key="9">
    <source>
        <dbReference type="EMBL" id="MBH9576681.1"/>
    </source>
</evidence>
<feature type="domain" description="RNA 3'-terminal phosphate cyclase" evidence="7">
    <location>
        <begin position="9"/>
        <end position="330"/>
    </location>
</feature>
<evidence type="ECO:0000313" key="10">
    <source>
        <dbReference type="Proteomes" id="UP000613266"/>
    </source>
</evidence>
<dbReference type="SUPFAM" id="SSF55205">
    <property type="entry name" value="EPT/RTPC-like"/>
    <property type="match status" value="1"/>
</dbReference>
<dbReference type="GO" id="GO:0006396">
    <property type="term" value="P:RNA processing"/>
    <property type="evidence" value="ECO:0007669"/>
    <property type="project" value="UniProtKB-UniRule"/>
</dbReference>
<dbReference type="InterPro" id="IPR013792">
    <property type="entry name" value="RNA3'P_cycl/enolpyr_Trfase_a/b"/>
</dbReference>
<dbReference type="NCBIfam" id="NF003246">
    <property type="entry name" value="PRK04204.1-2"/>
    <property type="match status" value="1"/>
</dbReference>
<feature type="region of interest" description="Disordered" evidence="6">
    <location>
        <begin position="345"/>
        <end position="369"/>
    </location>
</feature>
<accession>A0A931IZI4</accession>
<dbReference type="GO" id="GO:0000166">
    <property type="term" value="F:nucleotide binding"/>
    <property type="evidence" value="ECO:0007669"/>
    <property type="project" value="UniProtKB-KW"/>
</dbReference>